<keyword evidence="3" id="KW-0548">Nucleotidyltransferase</keyword>
<accession>A0ABW1H016</accession>
<reference evidence="4" key="1">
    <citation type="journal article" date="2019" name="Int. J. Syst. Evol. Microbiol.">
        <title>The Global Catalogue of Microorganisms (GCM) 10K type strain sequencing project: providing services to taxonomists for standard genome sequencing and annotation.</title>
        <authorList>
            <consortium name="The Broad Institute Genomics Platform"/>
            <consortium name="The Broad Institute Genome Sequencing Center for Infectious Disease"/>
            <person name="Wu L."/>
            <person name="Ma J."/>
        </authorList>
    </citation>
    <scope>NUCLEOTIDE SEQUENCE [LARGE SCALE GENOMIC DNA]</scope>
    <source>
        <strain evidence="4">CGMCC 4.7144</strain>
    </source>
</reference>
<dbReference type="Proteomes" id="UP001596226">
    <property type="component" value="Unassembled WGS sequence"/>
</dbReference>
<gene>
    <name evidence="3" type="ORF">ACFQGL_02990</name>
</gene>
<protein>
    <submittedName>
        <fullName evidence="3">Aminoglycoside adenylyltransferase domain-containing protein</fullName>
    </submittedName>
</protein>
<dbReference type="InterPro" id="IPR025184">
    <property type="entry name" value="AadA_C"/>
</dbReference>
<dbReference type="RefSeq" id="WP_377504919.1">
    <property type="nucleotide sequence ID" value="NZ_JBHSQS010000002.1"/>
</dbReference>
<evidence type="ECO:0000256" key="1">
    <source>
        <dbReference type="ARBA" id="ARBA00022679"/>
    </source>
</evidence>
<evidence type="ECO:0000313" key="4">
    <source>
        <dbReference type="Proteomes" id="UP001596226"/>
    </source>
</evidence>
<dbReference type="CDD" id="cd05403">
    <property type="entry name" value="NT_KNTase_like"/>
    <property type="match status" value="1"/>
</dbReference>
<keyword evidence="4" id="KW-1185">Reference proteome</keyword>
<dbReference type="SUPFAM" id="SSF81301">
    <property type="entry name" value="Nucleotidyltransferase"/>
    <property type="match status" value="1"/>
</dbReference>
<proteinExistence type="predicted"/>
<dbReference type="GO" id="GO:0016779">
    <property type="term" value="F:nucleotidyltransferase activity"/>
    <property type="evidence" value="ECO:0007669"/>
    <property type="project" value="UniProtKB-KW"/>
</dbReference>
<feature type="domain" description="Adenylyltransferase AadA C-terminal" evidence="2">
    <location>
        <begin position="145"/>
        <end position="245"/>
    </location>
</feature>
<comment type="caution">
    <text evidence="3">The sequence shown here is derived from an EMBL/GenBank/DDBJ whole genome shotgun (WGS) entry which is preliminary data.</text>
</comment>
<dbReference type="EMBL" id="JBHSQS010000002">
    <property type="protein sequence ID" value="MFC5922308.1"/>
    <property type="molecule type" value="Genomic_DNA"/>
</dbReference>
<dbReference type="Pfam" id="PF13427">
    <property type="entry name" value="AadA_C"/>
    <property type="match status" value="1"/>
</dbReference>
<keyword evidence="1" id="KW-0808">Transferase</keyword>
<evidence type="ECO:0000259" key="2">
    <source>
        <dbReference type="Pfam" id="PF13427"/>
    </source>
</evidence>
<dbReference type="InterPro" id="IPR043519">
    <property type="entry name" value="NT_sf"/>
</dbReference>
<name>A0ABW1H016_9ACTN</name>
<sequence>MASPEALLFDLRDAWRGALKDGLVGLYVHGSLVAGDFAADRSDLDLLAVLNADPSEQLLDVLAALHANLDGRHPQWAGRIEVEYVSIDVVRQAAGGGIAPYRLIARVSPGESLHLLEATTHRVVTWSTVHDSGRVLLGQPADTLLPAFDAGLVRSALLDHVRDWPTWVMRMTTPGAQSYAVLTMCRALQRLRYGRQLSKRQAADQTVGVCPEWAHLIKWARDWWYGHGHDTDSGRTDDVRRFVVELSAIILSSEDG</sequence>
<organism evidence="3 4">
    <name type="scientific">Micromonospora vulcania</name>
    <dbReference type="NCBI Taxonomy" id="1441873"/>
    <lineage>
        <taxon>Bacteria</taxon>
        <taxon>Bacillati</taxon>
        <taxon>Actinomycetota</taxon>
        <taxon>Actinomycetes</taxon>
        <taxon>Micromonosporales</taxon>
        <taxon>Micromonosporaceae</taxon>
        <taxon>Micromonospora</taxon>
    </lineage>
</organism>
<evidence type="ECO:0000313" key="3">
    <source>
        <dbReference type="EMBL" id="MFC5922308.1"/>
    </source>
</evidence>